<sequence>MTDDDRNADNVIRHRRRPEKARAVDGHPGISAWAKRRPPGVRPFLIRHPPSMCRHGAMTVRSRWIGFCEPSPRA</sequence>
<evidence type="ECO:0000313" key="3">
    <source>
        <dbReference type="Proteomes" id="UP000582837"/>
    </source>
</evidence>
<name>A0A841GZ71_9BACT</name>
<comment type="caution">
    <text evidence="2">The sequence shown here is derived from an EMBL/GenBank/DDBJ whole genome shotgun (WGS) entry which is preliminary data.</text>
</comment>
<reference evidence="2 3" key="1">
    <citation type="submission" date="2020-08" db="EMBL/GenBank/DDBJ databases">
        <title>Genomic Encyclopedia of Type Strains, Phase IV (KMG-IV): sequencing the most valuable type-strain genomes for metagenomic binning, comparative biology and taxonomic classification.</title>
        <authorList>
            <person name="Goeker M."/>
        </authorList>
    </citation>
    <scope>NUCLEOTIDE SEQUENCE [LARGE SCALE GENOMIC DNA]</scope>
    <source>
        <strain evidence="2 3">DSM 29007</strain>
    </source>
</reference>
<dbReference type="Proteomes" id="UP000582837">
    <property type="component" value="Unassembled WGS sequence"/>
</dbReference>
<protein>
    <submittedName>
        <fullName evidence="2">Uncharacterized protein</fullName>
    </submittedName>
</protein>
<feature type="region of interest" description="Disordered" evidence="1">
    <location>
        <begin position="1"/>
        <end position="35"/>
    </location>
</feature>
<dbReference type="RefSeq" id="WP_170033674.1">
    <property type="nucleotide sequence ID" value="NZ_JABDTL010000001.1"/>
</dbReference>
<feature type="compositionally biased region" description="Basic and acidic residues" evidence="1">
    <location>
        <begin position="1"/>
        <end position="12"/>
    </location>
</feature>
<dbReference type="AlphaFoldDB" id="A0A841GZ71"/>
<organism evidence="2 3">
    <name type="scientific">Longimicrobium terrae</name>
    <dbReference type="NCBI Taxonomy" id="1639882"/>
    <lineage>
        <taxon>Bacteria</taxon>
        <taxon>Pseudomonadati</taxon>
        <taxon>Gemmatimonadota</taxon>
        <taxon>Longimicrobiia</taxon>
        <taxon>Longimicrobiales</taxon>
        <taxon>Longimicrobiaceae</taxon>
        <taxon>Longimicrobium</taxon>
    </lineage>
</organism>
<evidence type="ECO:0000256" key="1">
    <source>
        <dbReference type="SAM" id="MobiDB-lite"/>
    </source>
</evidence>
<proteinExistence type="predicted"/>
<dbReference type="EMBL" id="JACHIA010000007">
    <property type="protein sequence ID" value="MBB6071091.1"/>
    <property type="molecule type" value="Genomic_DNA"/>
</dbReference>
<gene>
    <name evidence="2" type="ORF">HNQ61_002715</name>
</gene>
<keyword evidence="3" id="KW-1185">Reference proteome</keyword>
<accession>A0A841GZ71</accession>
<evidence type="ECO:0000313" key="2">
    <source>
        <dbReference type="EMBL" id="MBB6071091.1"/>
    </source>
</evidence>